<dbReference type="EMBL" id="UINC01029776">
    <property type="protein sequence ID" value="SVB13074.1"/>
    <property type="molecule type" value="Genomic_DNA"/>
</dbReference>
<reference evidence="2" key="1">
    <citation type="submission" date="2018-05" db="EMBL/GenBank/DDBJ databases">
        <authorList>
            <person name="Lanie J.A."/>
            <person name="Ng W.-L."/>
            <person name="Kazmierczak K.M."/>
            <person name="Andrzejewski T.M."/>
            <person name="Davidsen T.M."/>
            <person name="Wayne K.J."/>
            <person name="Tettelin H."/>
            <person name="Glass J.I."/>
            <person name="Rusch D."/>
            <person name="Podicherti R."/>
            <person name="Tsui H.-C.T."/>
            <person name="Winkler M.E."/>
        </authorList>
    </citation>
    <scope>NUCLEOTIDE SEQUENCE</scope>
</reference>
<dbReference type="GO" id="GO:0005829">
    <property type="term" value="C:cytosol"/>
    <property type="evidence" value="ECO:0007669"/>
    <property type="project" value="TreeGrafter"/>
</dbReference>
<evidence type="ECO:0000259" key="1">
    <source>
        <dbReference type="Pfam" id="PF02538"/>
    </source>
</evidence>
<accession>A0A382BHD6</accession>
<feature type="domain" description="Hydantoinase B/oxoprolinase" evidence="1">
    <location>
        <begin position="6"/>
        <end position="523"/>
    </location>
</feature>
<evidence type="ECO:0000313" key="2">
    <source>
        <dbReference type="EMBL" id="SVB13074.1"/>
    </source>
</evidence>
<name>A0A382BHD6_9ZZZZ</name>
<dbReference type="PANTHER" id="PTHR11365:SF23">
    <property type="entry name" value="HYPOTHETICAL 5-OXOPROLINASE (EUROFUNG)-RELATED"/>
    <property type="match status" value="1"/>
</dbReference>
<dbReference type="PANTHER" id="PTHR11365">
    <property type="entry name" value="5-OXOPROLINASE RELATED"/>
    <property type="match status" value="1"/>
</dbReference>
<sequence>MAVNTVDQAVISQGLIAAAREMGVKLVRSAYSPVVREANDCSAALLDRYGNVVAQAELIPMQLGPIGATFKPCADLFPPETLVEGDFYINNDPFEGGQHLQDVFLFSPIFFDDKLIGFGATVAHHLDLGGGAPGLNPDATDVHQEGLIFPPSKYNLEHDWNGGPLERLIRANIRVPDQTIGDFNAQFAANSIGGQRVRDLCGRFHADVVTEAMDQLLDYSERRMRAAIRDLPDGIYEGEDFLDDDGITDEPLRVHATVEIRGDTVIVDYEGTCDQVGTNVNCPYASTIAAGLSCVKAVLTSPDIPFNEGSKRAIEVRAPYGSLLNPRRPAPVRARMLSAYRAYNAVMKALAPSAPDKVIAAGFDSTEIIVLSQLTDDGYKIYLEILGGGYGASYQGDGCDAVDSPLSNCSNVPVEAMDMEYDYFRVEDYSLVADSGGAGKYRGGLGFQRRYHILADNVTFATYSDRFRLAPEGLFGGADGNCASTQVLRGEEVIDLPSKVSYPLQRGDILIARTGGGAGYGLPKDRSQADIERDLREGFMSSQQAAE</sequence>
<dbReference type="InterPro" id="IPR003692">
    <property type="entry name" value="Hydantoinase_B"/>
</dbReference>
<dbReference type="GO" id="GO:0017168">
    <property type="term" value="F:5-oxoprolinase (ATP-hydrolyzing) activity"/>
    <property type="evidence" value="ECO:0007669"/>
    <property type="project" value="TreeGrafter"/>
</dbReference>
<dbReference type="Pfam" id="PF02538">
    <property type="entry name" value="Hydantoinase_B"/>
    <property type="match status" value="1"/>
</dbReference>
<dbReference type="AlphaFoldDB" id="A0A382BHD6"/>
<proteinExistence type="predicted"/>
<organism evidence="2">
    <name type="scientific">marine metagenome</name>
    <dbReference type="NCBI Taxonomy" id="408172"/>
    <lineage>
        <taxon>unclassified sequences</taxon>
        <taxon>metagenomes</taxon>
        <taxon>ecological metagenomes</taxon>
    </lineage>
</organism>
<protein>
    <recommendedName>
        <fullName evidence="1">Hydantoinase B/oxoprolinase domain-containing protein</fullName>
    </recommendedName>
</protein>
<gene>
    <name evidence="2" type="ORF">METZ01_LOCUS165928</name>
</gene>
<dbReference type="InterPro" id="IPR045079">
    <property type="entry name" value="Oxoprolinase-like"/>
</dbReference>
<dbReference type="GO" id="GO:0006749">
    <property type="term" value="P:glutathione metabolic process"/>
    <property type="evidence" value="ECO:0007669"/>
    <property type="project" value="TreeGrafter"/>
</dbReference>